<gene>
    <name evidence="2" type="ORF">AUO97_08415</name>
    <name evidence="3" type="ORF">FJU42_13595</name>
</gene>
<reference evidence="2" key="3">
    <citation type="submission" date="2016-12" db="EMBL/GenBank/DDBJ databases">
        <authorList>
            <person name="Singh M."/>
            <person name="Fernando D."/>
            <person name="Kumar A."/>
        </authorList>
    </citation>
    <scope>NUCLEOTIDE SEQUENCE</scope>
    <source>
        <strain evidence="2">ATCC 17978-VU</strain>
    </source>
</reference>
<reference evidence="3 5" key="4">
    <citation type="submission" date="2019-06" db="EMBL/GenBank/DDBJ databases">
        <title>A Diverse Panel of Clinical Acinetobacter baumannii for Research Use.</title>
        <authorList>
            <person name="Mcgann P."/>
            <person name="Snesrud E."/>
            <person name="Galac M.R."/>
        </authorList>
    </citation>
    <scope>NUCLEOTIDE SEQUENCE [LARGE SCALE GENOMIC DNA]</scope>
    <source>
        <strain evidence="3 5">MRSN14237</strain>
    </source>
</reference>
<keyword evidence="1" id="KW-1133">Transmembrane helix</keyword>
<evidence type="ECO:0000313" key="2">
    <source>
        <dbReference type="EMBL" id="APP30831.1"/>
    </source>
</evidence>
<sequence length="165" mass="19125">MKKNSLNRIIFNEGLNTLKILVFVVFVVYILKYFLNVYLGVVLSGEVALFFGIFMTLLIVIYDYISGIIDKLSNRLHEEADRKEAIKILEANQLKVGLILSELPLDLNNLEKRECVEAYITLKHQNSQLVLVNSENEVNARLYFLGKYADKDHNKYKLILKRNLD</sequence>
<evidence type="ECO:0000256" key="1">
    <source>
        <dbReference type="SAM" id="Phobius"/>
    </source>
</evidence>
<dbReference type="EMBL" id="CP018664">
    <property type="protein sequence ID" value="APP30831.1"/>
    <property type="molecule type" value="Genomic_DNA"/>
</dbReference>
<proteinExistence type="predicted"/>
<dbReference type="RefSeq" id="WP_000742271.1">
    <property type="nucleotide sequence ID" value="NZ_CAUZCA010000010.1"/>
</dbReference>
<dbReference type="Proteomes" id="UP000315888">
    <property type="component" value="Unassembled WGS sequence"/>
</dbReference>
<reference evidence="2" key="2">
    <citation type="submission" date="2015-12" db="EMBL/GenBank/DDBJ databases">
        <authorList>
            <person name="Singh M.K."/>
            <person name="Fernando D.M."/>
            <person name="Kumar A."/>
        </authorList>
    </citation>
    <scope>NUCLEOTIDE SEQUENCE</scope>
    <source>
        <strain evidence="2">ATCC 17978-VU</strain>
    </source>
</reference>
<protein>
    <submittedName>
        <fullName evidence="3">Uncharacterized protein</fullName>
    </submittedName>
</protein>
<evidence type="ECO:0000313" key="5">
    <source>
        <dbReference type="Proteomes" id="UP000315888"/>
    </source>
</evidence>
<organism evidence="3 5">
    <name type="scientific">Acinetobacter baumannii</name>
    <dbReference type="NCBI Taxonomy" id="470"/>
    <lineage>
        <taxon>Bacteria</taxon>
        <taxon>Pseudomonadati</taxon>
        <taxon>Pseudomonadota</taxon>
        <taxon>Gammaproteobacteria</taxon>
        <taxon>Moraxellales</taxon>
        <taxon>Moraxellaceae</taxon>
        <taxon>Acinetobacter</taxon>
        <taxon>Acinetobacter calcoaceticus/baumannii complex</taxon>
    </lineage>
</organism>
<name>A0A1E3M6F4_ACIBA</name>
<feature type="transmembrane region" description="Helical" evidence="1">
    <location>
        <begin position="20"/>
        <end position="41"/>
    </location>
</feature>
<keyword evidence="1" id="KW-0472">Membrane</keyword>
<reference evidence="2 4" key="1">
    <citation type="journal article" date="2014" name="Antimicrob. Agents Chemother.">
        <title>Triclosan can select for an AdeIJK-overexpressing mutant of Acinetobacter baumannii ATCC 17978 that displays reduced susceptibility to multiple antibiotics.</title>
        <authorList>
            <person name="Fernando D.M."/>
            <person name="Xu W."/>
            <person name="Loewen P.C."/>
            <person name="Zhanel G.G."/>
            <person name="Kumar A."/>
        </authorList>
    </citation>
    <scope>NUCLEOTIDE SEQUENCE [LARGE SCALE GENOMIC DNA]</scope>
    <source>
        <strain evidence="4">ATCC 17978</strain>
        <strain evidence="2">ATCC 17978-VU</strain>
    </source>
</reference>
<accession>A0A1E3M6F4</accession>
<keyword evidence="1" id="KW-0812">Transmembrane</keyword>
<dbReference type="AlphaFoldDB" id="A0A1E3M6F4"/>
<evidence type="ECO:0000313" key="4">
    <source>
        <dbReference type="Proteomes" id="UP000072389"/>
    </source>
</evidence>
<evidence type="ECO:0000313" key="3">
    <source>
        <dbReference type="EMBL" id="TPU62295.1"/>
    </source>
</evidence>
<dbReference type="Proteomes" id="UP000072389">
    <property type="component" value="Chromosome"/>
</dbReference>
<feature type="transmembrane region" description="Helical" evidence="1">
    <location>
        <begin position="47"/>
        <end position="65"/>
    </location>
</feature>
<dbReference type="EMBL" id="VHGY01000036">
    <property type="protein sequence ID" value="TPU62295.1"/>
    <property type="molecule type" value="Genomic_DNA"/>
</dbReference>